<dbReference type="AlphaFoldDB" id="A0A6J1MIV3"/>
<dbReference type="InterPro" id="IPR025110">
    <property type="entry name" value="AMP-bd_C"/>
</dbReference>
<comment type="subcellular location">
    <subcellularLocation>
        <location evidence="1">Peroxisome</location>
    </subcellularLocation>
</comment>
<accession>A0A6J1MIV3</accession>
<feature type="domain" description="AMP-binding enzyme C-terminal" evidence="5">
    <location>
        <begin position="443"/>
        <end position="520"/>
    </location>
</feature>
<keyword evidence="6" id="KW-1185">Reference proteome</keyword>
<evidence type="ECO:0000259" key="5">
    <source>
        <dbReference type="Pfam" id="PF13193"/>
    </source>
</evidence>
<dbReference type="FunFam" id="3.30.300.30:FF:000007">
    <property type="entry name" value="4-coumarate--CoA ligase 2"/>
    <property type="match status" value="1"/>
</dbReference>
<evidence type="ECO:0000313" key="7">
    <source>
        <dbReference type="RefSeq" id="XP_023179030.2"/>
    </source>
</evidence>
<dbReference type="GeneID" id="111604977"/>
<evidence type="ECO:0000256" key="1">
    <source>
        <dbReference type="ARBA" id="ARBA00004275"/>
    </source>
</evidence>
<dbReference type="GO" id="GO:0046949">
    <property type="term" value="P:fatty-acyl-CoA biosynthetic process"/>
    <property type="evidence" value="ECO:0007669"/>
    <property type="project" value="TreeGrafter"/>
</dbReference>
<evidence type="ECO:0000313" key="6">
    <source>
        <dbReference type="Proteomes" id="UP000504633"/>
    </source>
</evidence>
<dbReference type="InterPro" id="IPR045851">
    <property type="entry name" value="AMP-bd_C_sf"/>
</dbReference>
<dbReference type="PROSITE" id="PS00455">
    <property type="entry name" value="AMP_BINDING"/>
    <property type="match status" value="1"/>
</dbReference>
<evidence type="ECO:0000256" key="2">
    <source>
        <dbReference type="ARBA" id="ARBA00006432"/>
    </source>
</evidence>
<dbReference type="CDD" id="cd05911">
    <property type="entry name" value="Firefly_Luc_like"/>
    <property type="match status" value="1"/>
</dbReference>
<evidence type="ECO:0000259" key="4">
    <source>
        <dbReference type="Pfam" id="PF00501"/>
    </source>
</evidence>
<dbReference type="KEGG" id="dhe:111604977"/>
<dbReference type="PANTHER" id="PTHR24096:SF353">
    <property type="entry name" value="GH16244P-RELATED"/>
    <property type="match status" value="1"/>
</dbReference>
<dbReference type="Gene3D" id="3.40.50.12780">
    <property type="entry name" value="N-terminal domain of ligase-like"/>
    <property type="match status" value="1"/>
</dbReference>
<dbReference type="OrthoDB" id="10253869at2759"/>
<dbReference type="Pfam" id="PF13193">
    <property type="entry name" value="AMP-binding_C"/>
    <property type="match status" value="1"/>
</dbReference>
<dbReference type="InterPro" id="IPR042099">
    <property type="entry name" value="ANL_N_sf"/>
</dbReference>
<gene>
    <name evidence="7" type="primary">LOC111604977</name>
</gene>
<protein>
    <submittedName>
        <fullName evidence="7">4-coumarate--CoA ligase 1-like</fullName>
    </submittedName>
</protein>
<dbReference type="Proteomes" id="UP000504633">
    <property type="component" value="Unplaced"/>
</dbReference>
<keyword evidence="3" id="KW-0576">Peroxisome</keyword>
<dbReference type="FunFam" id="3.40.50.12780:FF:000025">
    <property type="entry name" value="luciferin 4-monooxygenase"/>
    <property type="match status" value="1"/>
</dbReference>
<dbReference type="Gene3D" id="3.30.300.30">
    <property type="match status" value="1"/>
</dbReference>
<dbReference type="GO" id="GO:0004467">
    <property type="term" value="F:long-chain fatty acid-CoA ligase activity"/>
    <property type="evidence" value="ECO:0007669"/>
    <property type="project" value="TreeGrafter"/>
</dbReference>
<feature type="domain" description="AMP-dependent synthetase/ligase" evidence="4">
    <location>
        <begin position="37"/>
        <end position="392"/>
    </location>
</feature>
<comment type="similarity">
    <text evidence="2">Belongs to the ATP-dependent AMP-binding enzyme family.</text>
</comment>
<dbReference type="InterPro" id="IPR000873">
    <property type="entry name" value="AMP-dep_synth/lig_dom"/>
</dbReference>
<sequence>MPYKPENTYDADRKIWSGQDERDYFAPDLSIGEIIFHEMRRHPKLIAQISDTEKTVLTREELHLNSMRVASYLRSLGLLQSDIVGIIARNTTHIFAVTYGCFFNGIPFHALNILYEQATIEQLFSITKPSIIFCDGDEYDKVKAATKNLNVKIVTMRNHPMESISIDEVLATPVEENFMPARLEQGNLQTLAILCSSGTTGIPKAVTITNSRKILNPTSYLTTADVQYTHSTLDWVTGLITTVTSAVYSTKRIIADNPFDPARLLRIIAEHKVTWLMQAPSHLAMTANCPEFENADLLSIRSYFYGGGRCSLEAQQKIRSRLRHDCMNLAYGFTEVGSAVSKNYHFDEKPNSVGRLMNGFKVKILDDHGKPLGPNEVGEICVYSGQYWAGYYGNPKESHTVRDSALWFHSGDLGYMDDDGFLYIVERKKEMLKYQNIMYYPHEIEDIISKMPEVAEVCVFGIWNEFNGDEAAAAVVKKIGSNIHAQDVIDYAKQHSTAKYKHLHGGAIIVDELKRTVNGKTNRQATKAYFLEVKDRN</sequence>
<dbReference type="SUPFAM" id="SSF56801">
    <property type="entry name" value="Acetyl-CoA synthetase-like"/>
    <property type="match status" value="1"/>
</dbReference>
<dbReference type="Pfam" id="PF00501">
    <property type="entry name" value="AMP-binding"/>
    <property type="match status" value="1"/>
</dbReference>
<dbReference type="InterPro" id="IPR020845">
    <property type="entry name" value="AMP-binding_CS"/>
</dbReference>
<reference evidence="7" key="1">
    <citation type="submission" date="2025-08" db="UniProtKB">
        <authorList>
            <consortium name="RefSeq"/>
        </authorList>
    </citation>
    <scope>IDENTIFICATION</scope>
    <source>
        <strain evidence="7">15085-1641.00</strain>
        <tissue evidence="7">Whole body</tissue>
    </source>
</reference>
<organism evidence="6 7">
    <name type="scientific">Drosophila hydei</name>
    <name type="common">Fruit fly</name>
    <dbReference type="NCBI Taxonomy" id="7224"/>
    <lineage>
        <taxon>Eukaryota</taxon>
        <taxon>Metazoa</taxon>
        <taxon>Ecdysozoa</taxon>
        <taxon>Arthropoda</taxon>
        <taxon>Hexapoda</taxon>
        <taxon>Insecta</taxon>
        <taxon>Pterygota</taxon>
        <taxon>Neoptera</taxon>
        <taxon>Endopterygota</taxon>
        <taxon>Diptera</taxon>
        <taxon>Brachycera</taxon>
        <taxon>Muscomorpha</taxon>
        <taxon>Ephydroidea</taxon>
        <taxon>Drosophilidae</taxon>
        <taxon>Drosophila</taxon>
    </lineage>
</organism>
<evidence type="ECO:0000256" key="3">
    <source>
        <dbReference type="ARBA" id="ARBA00023140"/>
    </source>
</evidence>
<proteinExistence type="inferred from homology"/>
<name>A0A6J1MIV3_DROHY</name>
<dbReference type="PANTHER" id="PTHR24096">
    <property type="entry name" value="LONG-CHAIN-FATTY-ACID--COA LIGASE"/>
    <property type="match status" value="1"/>
</dbReference>
<dbReference type="GO" id="GO:0005777">
    <property type="term" value="C:peroxisome"/>
    <property type="evidence" value="ECO:0007669"/>
    <property type="project" value="UniProtKB-SubCell"/>
</dbReference>
<dbReference type="RefSeq" id="XP_023179030.2">
    <property type="nucleotide sequence ID" value="XM_023323262.2"/>
</dbReference>
<dbReference type="OMA" id="EETHKMR"/>